<dbReference type="PANTHER" id="PTHR21299:SF1">
    <property type="entry name" value="PANTOATE--BETA-ALANINE LIGASE"/>
    <property type="match status" value="1"/>
</dbReference>
<dbReference type="NCBIfam" id="TIGR00018">
    <property type="entry name" value="panC"/>
    <property type="match status" value="1"/>
</dbReference>
<keyword evidence="6 9" id="KW-0547">Nucleotide-binding</keyword>
<evidence type="ECO:0000313" key="10">
    <source>
        <dbReference type="EMBL" id="CDQ41640.1"/>
    </source>
</evidence>
<keyword evidence="7 9" id="KW-0067">ATP-binding</keyword>
<evidence type="ECO:0000256" key="8">
    <source>
        <dbReference type="ARBA" id="ARBA00048258"/>
    </source>
</evidence>
<proteinExistence type="inferred from homology"/>
<feature type="binding site" evidence="9">
    <location>
        <begin position="184"/>
        <end position="187"/>
    </location>
    <ligand>
        <name>ATP</name>
        <dbReference type="ChEBI" id="CHEBI:30616"/>
    </ligand>
</feature>
<comment type="caution">
    <text evidence="10">The sequence shown here is derived from an EMBL/GenBank/DDBJ whole genome shotgun (WGS) entry which is preliminary data.</text>
</comment>
<dbReference type="CDD" id="cd00560">
    <property type="entry name" value="PanC"/>
    <property type="match status" value="1"/>
</dbReference>
<comment type="pathway">
    <text evidence="1 9">Cofactor biosynthesis; (R)-pantothenate biosynthesis; (R)-pantothenate from (R)-pantoate and beta-alanine: step 1/1.</text>
</comment>
<dbReference type="Proteomes" id="UP000028875">
    <property type="component" value="Unassembled WGS sequence"/>
</dbReference>
<feature type="binding site" evidence="9">
    <location>
        <position position="61"/>
    </location>
    <ligand>
        <name>(R)-pantoate</name>
        <dbReference type="ChEBI" id="CHEBI:15980"/>
    </ligand>
</feature>
<feature type="binding site" evidence="9">
    <location>
        <position position="61"/>
    </location>
    <ligand>
        <name>beta-alanine</name>
        <dbReference type="ChEBI" id="CHEBI:57966"/>
    </ligand>
</feature>
<comment type="subcellular location">
    <subcellularLocation>
        <location evidence="9">Cytoplasm</location>
    </subcellularLocation>
</comment>
<dbReference type="InterPro" id="IPR003721">
    <property type="entry name" value="Pantoate_ligase"/>
</dbReference>
<name>A0A024QHF8_9BACI</name>
<protein>
    <recommendedName>
        <fullName evidence="9">Pantothenate synthetase</fullName>
        <shortName evidence="9">PS</shortName>
        <ecNumber evidence="9">6.3.2.1</ecNumber>
    </recommendedName>
    <alternativeName>
        <fullName evidence="9">Pantoate--beta-alanine ligase</fullName>
    </alternativeName>
    <alternativeName>
        <fullName evidence="9">Pantoate-activating enzyme</fullName>
    </alternativeName>
</protein>
<dbReference type="NCBIfam" id="TIGR00125">
    <property type="entry name" value="cyt_tran_rel"/>
    <property type="match status" value="1"/>
</dbReference>
<feature type="binding site" evidence="9">
    <location>
        <position position="176"/>
    </location>
    <ligand>
        <name>ATP</name>
        <dbReference type="ChEBI" id="CHEBI:30616"/>
    </ligand>
</feature>
<dbReference type="UniPathway" id="UPA00028">
    <property type="reaction ID" value="UER00005"/>
</dbReference>
<dbReference type="FunFam" id="3.40.50.620:FF:000013">
    <property type="entry name" value="Pantothenate synthetase"/>
    <property type="match status" value="1"/>
</dbReference>
<comment type="subunit">
    <text evidence="9">Homodimer.</text>
</comment>
<evidence type="ECO:0000256" key="5">
    <source>
        <dbReference type="ARBA" id="ARBA00022655"/>
    </source>
</evidence>
<dbReference type="STRING" id="1462526.BN990_04014"/>
<evidence type="ECO:0000256" key="9">
    <source>
        <dbReference type="HAMAP-Rule" id="MF_00158"/>
    </source>
</evidence>
<feature type="binding site" evidence="9">
    <location>
        <begin position="30"/>
        <end position="37"/>
    </location>
    <ligand>
        <name>ATP</name>
        <dbReference type="ChEBI" id="CHEBI:30616"/>
    </ligand>
</feature>
<feature type="active site" description="Proton donor" evidence="9">
    <location>
        <position position="37"/>
    </location>
</feature>
<dbReference type="Gene3D" id="3.40.50.620">
    <property type="entry name" value="HUPs"/>
    <property type="match status" value="1"/>
</dbReference>
<dbReference type="AlphaFoldDB" id="A0A024QHF8"/>
<dbReference type="InterPro" id="IPR042176">
    <property type="entry name" value="Pantoate_ligase_C"/>
</dbReference>
<comment type="catalytic activity">
    <reaction evidence="8 9">
        <text>(R)-pantoate + beta-alanine + ATP = (R)-pantothenate + AMP + diphosphate + H(+)</text>
        <dbReference type="Rhea" id="RHEA:10912"/>
        <dbReference type="ChEBI" id="CHEBI:15378"/>
        <dbReference type="ChEBI" id="CHEBI:15980"/>
        <dbReference type="ChEBI" id="CHEBI:29032"/>
        <dbReference type="ChEBI" id="CHEBI:30616"/>
        <dbReference type="ChEBI" id="CHEBI:33019"/>
        <dbReference type="ChEBI" id="CHEBI:57966"/>
        <dbReference type="ChEBI" id="CHEBI:456215"/>
        <dbReference type="EC" id="6.3.2.1"/>
    </reaction>
</comment>
<dbReference type="Pfam" id="PF02569">
    <property type="entry name" value="Pantoate_ligase"/>
    <property type="match status" value="1"/>
</dbReference>
<gene>
    <name evidence="9 10" type="primary">panC</name>
    <name evidence="10" type="ORF">BN990_04014</name>
</gene>
<keyword evidence="5 9" id="KW-0566">Pantothenate biosynthesis</keyword>
<reference evidence="10 11" key="1">
    <citation type="submission" date="2014-03" db="EMBL/GenBank/DDBJ databases">
        <authorList>
            <person name="Urmite Genomes U."/>
        </authorList>
    </citation>
    <scope>NUCLEOTIDE SEQUENCE [LARGE SCALE GENOMIC DNA]</scope>
    <source>
        <strain evidence="10 11">Vm-5</strain>
    </source>
</reference>
<keyword evidence="4 9" id="KW-0436">Ligase</keyword>
<comment type="similarity">
    <text evidence="2 9">Belongs to the pantothenate synthetase family.</text>
</comment>
<dbReference type="Gene3D" id="3.30.1300.10">
    <property type="entry name" value="Pantoate-beta-alanine ligase, C-terminal domain"/>
    <property type="match status" value="1"/>
</dbReference>
<reference evidence="11" key="2">
    <citation type="submission" date="2014-05" db="EMBL/GenBank/DDBJ databases">
        <title>Draft genome sequence of Virgibacillus massiliensis Vm-5.</title>
        <authorList>
            <person name="Khelaifia S."/>
            <person name="Croce O."/>
            <person name="Lagier J.C."/>
            <person name="Raoult D."/>
        </authorList>
    </citation>
    <scope>NUCLEOTIDE SEQUENCE [LARGE SCALE GENOMIC DNA]</scope>
    <source>
        <strain evidence="11">Vm-5</strain>
    </source>
</reference>
<dbReference type="HAMAP" id="MF_00158">
    <property type="entry name" value="PanC"/>
    <property type="match status" value="1"/>
</dbReference>
<dbReference type="GO" id="GO:0005524">
    <property type="term" value="F:ATP binding"/>
    <property type="evidence" value="ECO:0007669"/>
    <property type="project" value="UniProtKB-KW"/>
</dbReference>
<dbReference type="EC" id="6.3.2.1" evidence="9"/>
<dbReference type="GO" id="GO:0004592">
    <property type="term" value="F:pantoate-beta-alanine ligase activity"/>
    <property type="evidence" value="ECO:0007669"/>
    <property type="project" value="UniProtKB-UniRule"/>
</dbReference>
<keyword evidence="11" id="KW-1185">Reference proteome</keyword>
<organism evidence="10 11">
    <name type="scientific">Virgibacillus massiliensis</name>
    <dbReference type="NCBI Taxonomy" id="1462526"/>
    <lineage>
        <taxon>Bacteria</taxon>
        <taxon>Bacillati</taxon>
        <taxon>Bacillota</taxon>
        <taxon>Bacilli</taxon>
        <taxon>Bacillales</taxon>
        <taxon>Bacillaceae</taxon>
        <taxon>Virgibacillus</taxon>
    </lineage>
</organism>
<keyword evidence="3 9" id="KW-0963">Cytoplasm</keyword>
<dbReference type="OrthoDB" id="9773087at2"/>
<comment type="miscellaneous">
    <text evidence="9">The reaction proceeds by a bi uni uni bi ping pong mechanism.</text>
</comment>
<dbReference type="PANTHER" id="PTHR21299">
    <property type="entry name" value="CYTIDYLATE KINASE/PANTOATE-BETA-ALANINE LIGASE"/>
    <property type="match status" value="1"/>
</dbReference>
<dbReference type="RefSeq" id="WP_038246346.1">
    <property type="nucleotide sequence ID" value="NZ_BNER01000005.1"/>
</dbReference>
<evidence type="ECO:0000256" key="1">
    <source>
        <dbReference type="ARBA" id="ARBA00004990"/>
    </source>
</evidence>
<feature type="binding site" evidence="9">
    <location>
        <position position="153"/>
    </location>
    <ligand>
        <name>(R)-pantoate</name>
        <dbReference type="ChEBI" id="CHEBI:15980"/>
    </ligand>
</feature>
<evidence type="ECO:0000256" key="7">
    <source>
        <dbReference type="ARBA" id="ARBA00022840"/>
    </source>
</evidence>
<dbReference type="InterPro" id="IPR014729">
    <property type="entry name" value="Rossmann-like_a/b/a_fold"/>
</dbReference>
<evidence type="ECO:0000256" key="4">
    <source>
        <dbReference type="ARBA" id="ARBA00022598"/>
    </source>
</evidence>
<evidence type="ECO:0000256" key="2">
    <source>
        <dbReference type="ARBA" id="ARBA00009256"/>
    </source>
</evidence>
<evidence type="ECO:0000256" key="3">
    <source>
        <dbReference type="ARBA" id="ARBA00022490"/>
    </source>
</evidence>
<accession>A0A024QHF8</accession>
<sequence length="281" mass="32164">MKIIRSVAEMQKETLMHKENKRSIGFAPTMGYFHKGHLQLIEEAKKENDIVAVSIFVNPLQFGENEDFGRYPRDEKRDIQLAESYGVDLLFIPTVEEMYPTKPQLNMVMVDRVDVLCGKSRPGHFDGVVTVLAKLFHIVQPNRAYFGLKDAQQIAVVDVLIQQYNFPIELIRVPTAREDNGLAMSSRNVYLTEQERAEAPAIIHALQEAKSLMENEERHPAVIVEKVRALLQQHTSAKIDYVELLSYPELKTIEQINQQVIVAVAVQFEKARLIDNIIYHP</sequence>
<dbReference type="GO" id="GO:0005829">
    <property type="term" value="C:cytosol"/>
    <property type="evidence" value="ECO:0007669"/>
    <property type="project" value="TreeGrafter"/>
</dbReference>
<evidence type="ECO:0000313" key="11">
    <source>
        <dbReference type="Proteomes" id="UP000028875"/>
    </source>
</evidence>
<feature type="binding site" evidence="9">
    <location>
        <begin position="147"/>
        <end position="150"/>
    </location>
    <ligand>
        <name>ATP</name>
        <dbReference type="ChEBI" id="CHEBI:30616"/>
    </ligand>
</feature>
<comment type="function">
    <text evidence="9">Catalyzes the condensation of pantoate with beta-alanine in an ATP-dependent reaction via a pantoyl-adenylate intermediate.</text>
</comment>
<dbReference type="SUPFAM" id="SSF52374">
    <property type="entry name" value="Nucleotidylyl transferase"/>
    <property type="match status" value="1"/>
</dbReference>
<evidence type="ECO:0000256" key="6">
    <source>
        <dbReference type="ARBA" id="ARBA00022741"/>
    </source>
</evidence>
<dbReference type="FunFam" id="3.30.1300.10:FF:000001">
    <property type="entry name" value="Pantothenate synthetase"/>
    <property type="match status" value="1"/>
</dbReference>
<dbReference type="EMBL" id="CCDP010000003">
    <property type="protein sequence ID" value="CDQ41640.1"/>
    <property type="molecule type" value="Genomic_DNA"/>
</dbReference>
<dbReference type="GO" id="GO:0015940">
    <property type="term" value="P:pantothenate biosynthetic process"/>
    <property type="evidence" value="ECO:0007669"/>
    <property type="project" value="UniProtKB-UniRule"/>
</dbReference>
<dbReference type="eggNOG" id="COG0414">
    <property type="taxonomic scope" value="Bacteria"/>
</dbReference>
<dbReference type="InterPro" id="IPR004821">
    <property type="entry name" value="Cyt_trans-like"/>
</dbReference>